<gene>
    <name evidence="1" type="ORF">CB5_LOCUS23836</name>
</gene>
<accession>A0A6V7QCR2</accession>
<proteinExistence type="predicted"/>
<protein>
    <submittedName>
        <fullName evidence="1">Uncharacterized protein</fullName>
    </submittedName>
</protein>
<reference evidence="1" key="1">
    <citation type="submission" date="2020-07" db="EMBL/GenBank/DDBJ databases">
        <authorList>
            <person name="Lin J."/>
        </authorList>
    </citation>
    <scope>NUCLEOTIDE SEQUENCE</scope>
</reference>
<dbReference type="EMBL" id="LR862135">
    <property type="protein sequence ID" value="CAD1840625.1"/>
    <property type="molecule type" value="Genomic_DNA"/>
</dbReference>
<name>A0A6V7QCR2_ANACO</name>
<organism evidence="1">
    <name type="scientific">Ananas comosus var. bracteatus</name>
    <name type="common">red pineapple</name>
    <dbReference type="NCBI Taxonomy" id="296719"/>
    <lineage>
        <taxon>Eukaryota</taxon>
        <taxon>Viridiplantae</taxon>
        <taxon>Streptophyta</taxon>
        <taxon>Embryophyta</taxon>
        <taxon>Tracheophyta</taxon>
        <taxon>Spermatophyta</taxon>
        <taxon>Magnoliopsida</taxon>
        <taxon>Liliopsida</taxon>
        <taxon>Poales</taxon>
        <taxon>Bromeliaceae</taxon>
        <taxon>Bromelioideae</taxon>
        <taxon>Ananas</taxon>
    </lineage>
</organism>
<evidence type="ECO:0000313" key="1">
    <source>
        <dbReference type="EMBL" id="CAD1840625.1"/>
    </source>
</evidence>
<sequence length="146" mass="16268">MKDLDCSQVELCEAVYRYCIARVPVLELVPVLHHESISMQCIFSLTRGSGLRVLLPGTGTPAGVTRTQYRCRLHILVMSTTRSTAAEVTEPEKPASLQSGKIRKLREQLATLVGVVERQSSVALLQAEALRRQDEGIRRLENLLIQ</sequence>
<dbReference type="AlphaFoldDB" id="A0A6V7QCR2"/>